<organism evidence="12 13">
    <name type="scientific">Sphagnum jensenii</name>
    <dbReference type="NCBI Taxonomy" id="128206"/>
    <lineage>
        <taxon>Eukaryota</taxon>
        <taxon>Viridiplantae</taxon>
        <taxon>Streptophyta</taxon>
        <taxon>Embryophyta</taxon>
        <taxon>Bryophyta</taxon>
        <taxon>Sphagnophytina</taxon>
        <taxon>Sphagnopsida</taxon>
        <taxon>Sphagnales</taxon>
        <taxon>Sphagnaceae</taxon>
        <taxon>Sphagnum</taxon>
    </lineage>
</organism>
<feature type="compositionally biased region" description="Acidic residues" evidence="9">
    <location>
        <begin position="113"/>
        <end position="135"/>
    </location>
</feature>
<dbReference type="PANTHER" id="PTHR12755">
    <property type="entry name" value="CLEAVAGE/POLYADENYLATION FACTOR IA SUBUNIT CLP1P"/>
    <property type="match status" value="1"/>
</dbReference>
<evidence type="ECO:0000256" key="4">
    <source>
        <dbReference type="ARBA" id="ARBA00022679"/>
    </source>
</evidence>
<feature type="compositionally biased region" description="Basic and acidic residues" evidence="9">
    <location>
        <begin position="388"/>
        <end position="402"/>
    </location>
</feature>
<gene>
    <name evidence="12" type="ORF">CSSPJE1EN2_LOCUS8907</name>
</gene>
<dbReference type="Pfam" id="PF16575">
    <property type="entry name" value="CLP1_P"/>
    <property type="match status" value="1"/>
</dbReference>
<feature type="domain" description="NOL9 C-terminal" evidence="11">
    <location>
        <begin position="666"/>
        <end position="764"/>
    </location>
</feature>
<evidence type="ECO:0000256" key="1">
    <source>
        <dbReference type="ARBA" id="ARBA00004604"/>
    </source>
</evidence>
<dbReference type="InterPro" id="IPR057570">
    <property type="entry name" value="NOL9_C"/>
</dbReference>
<evidence type="ECO:0000256" key="5">
    <source>
        <dbReference type="ARBA" id="ARBA00022741"/>
    </source>
</evidence>
<feature type="region of interest" description="Disordered" evidence="9">
    <location>
        <begin position="105"/>
        <end position="141"/>
    </location>
</feature>
<evidence type="ECO:0000256" key="7">
    <source>
        <dbReference type="ARBA" id="ARBA00022840"/>
    </source>
</evidence>
<feature type="region of interest" description="Disordered" evidence="9">
    <location>
        <begin position="324"/>
        <end position="405"/>
    </location>
</feature>
<dbReference type="EMBL" id="OZ023716">
    <property type="protein sequence ID" value="CAK9865912.1"/>
    <property type="molecule type" value="Genomic_DNA"/>
</dbReference>
<accession>A0ABP1ATK0</accession>
<keyword evidence="8" id="KW-0539">Nucleus</keyword>
<keyword evidence="3" id="KW-0698">rRNA processing</keyword>
<dbReference type="SUPFAM" id="SSF52540">
    <property type="entry name" value="P-loop containing nucleoside triphosphate hydrolases"/>
    <property type="match status" value="1"/>
</dbReference>
<reference evidence="12" key="1">
    <citation type="submission" date="2024-03" db="EMBL/GenBank/DDBJ databases">
        <authorList>
            <consortium name="ELIXIR-Norway"/>
            <consortium name="Elixir Norway"/>
        </authorList>
    </citation>
    <scope>NUCLEOTIDE SEQUENCE</scope>
</reference>
<evidence type="ECO:0000256" key="9">
    <source>
        <dbReference type="SAM" id="MobiDB-lite"/>
    </source>
</evidence>
<keyword evidence="6" id="KW-0418">Kinase</keyword>
<dbReference type="Gene3D" id="3.40.50.300">
    <property type="entry name" value="P-loop containing nucleotide triphosphate hydrolases"/>
    <property type="match status" value="1"/>
</dbReference>
<keyword evidence="5" id="KW-0547">Nucleotide-binding</keyword>
<feature type="compositionally biased region" description="Acidic residues" evidence="9">
    <location>
        <begin position="341"/>
        <end position="366"/>
    </location>
</feature>
<comment type="similarity">
    <text evidence="2">Belongs to the Clp1 family. NOL9/GRC3 subfamily.</text>
</comment>
<dbReference type="Pfam" id="PF25467">
    <property type="entry name" value="NOL9_C"/>
    <property type="match status" value="1"/>
</dbReference>
<evidence type="ECO:0000313" key="13">
    <source>
        <dbReference type="Proteomes" id="UP001497522"/>
    </source>
</evidence>
<evidence type="ECO:0000256" key="8">
    <source>
        <dbReference type="ARBA" id="ARBA00023242"/>
    </source>
</evidence>
<dbReference type="PANTHER" id="PTHR12755:SF3">
    <property type="entry name" value="POLYNUCLEOTIDE 5'-HYDROXYL-KINASE NOL9"/>
    <property type="match status" value="1"/>
</dbReference>
<dbReference type="Proteomes" id="UP001497522">
    <property type="component" value="Chromosome 15"/>
</dbReference>
<feature type="compositionally biased region" description="Acidic residues" evidence="9">
    <location>
        <begin position="73"/>
        <end position="88"/>
    </location>
</feature>
<sequence>MRGLLCKRLIGATICAPGVLLLRPSSKPTLAFRKRSVSLAWSSAPRKKKARRSLPSAPLAVGNSKTSHVVGEEKEEEEDDHHSDDDDEAAVELKVAELGIRDAAEGEEKAAAAEEEEEEEGDDEEEAVEAGESFENEGGIPFKQHVASVSSDREDLGPSPSVRYEDGKATVMLFIGQMVILDGCAMVRVLQGRASMLGYSLPSDVDVLVCSSSKLSAAVSIEARLSPGEGNQEGRKKEVEFPSLEGVQDEEEKMEVAMNNANQTESAADKYLSVEYCVLEFKSHKLKEQTDLAEMETRRFRRERTFKLELAGVHGRYLGIKGNLRQNLDKDPGNGGSFQEIESDEENSSEQEESNSEGEEGDEGEELPQAFDGATWQETTSSKKRKGRELERGSDKRQRMEPPKIAPSATIISSTWWDAVDCIVNEHATFSASIYQAPTVAICGAKNAGKSTFARFLVNSMLNRHKKVAYLDTDVGQPEFTLPGCLSLHVLDEPITGPPAFHLRTPERCYFYGDISPKSDPNMYVQSIVELYHQFCKQYQNDGHQDIPLVINTHGWLKGVGYDVLVDILCRTCPTHVVQLLSSSAKKNLPHGRFWDVSSKAKTLYLKSAVEESAKNHMIWCRQVAEHLRAVRVLAYFQQCFGEDPSPFPYRESKLFARTAMSLVCHAPYQVPIWAVDIRHLHGQVPQESWSTVNGALVGLGVSLRHKTQQEKDDTSKPLPPLCIGLGIVRGVDMKKGIFYIITPISLEQLQQVDTLLQGRVEIPEQLLQAEGHISPYLCRDSIAIEGTGAGVMKSSHKQLARRVA</sequence>
<proteinExistence type="inferred from homology"/>
<evidence type="ECO:0000256" key="3">
    <source>
        <dbReference type="ARBA" id="ARBA00022552"/>
    </source>
</evidence>
<evidence type="ECO:0000313" key="12">
    <source>
        <dbReference type="EMBL" id="CAK9865912.1"/>
    </source>
</evidence>
<comment type="subcellular location">
    <subcellularLocation>
        <location evidence="1">Nucleus</location>
        <location evidence="1">Nucleolus</location>
    </subcellularLocation>
</comment>
<feature type="domain" description="Clp1 P-loop" evidence="10">
    <location>
        <begin position="444"/>
        <end position="638"/>
    </location>
</feature>
<name>A0ABP1ATK0_9BRYO</name>
<feature type="region of interest" description="Disordered" evidence="9">
    <location>
        <begin position="41"/>
        <end position="88"/>
    </location>
</feature>
<evidence type="ECO:0000256" key="6">
    <source>
        <dbReference type="ARBA" id="ARBA00022777"/>
    </source>
</evidence>
<dbReference type="InterPro" id="IPR045116">
    <property type="entry name" value="Clp1/Grc3"/>
</dbReference>
<evidence type="ECO:0000256" key="2">
    <source>
        <dbReference type="ARBA" id="ARBA00011003"/>
    </source>
</evidence>
<keyword evidence="7" id="KW-0067">ATP-binding</keyword>
<protein>
    <submittedName>
        <fullName evidence="12">Uncharacterized protein</fullName>
    </submittedName>
</protein>
<keyword evidence="13" id="KW-1185">Reference proteome</keyword>
<keyword evidence="4" id="KW-0808">Transferase</keyword>
<dbReference type="InterPro" id="IPR032319">
    <property type="entry name" value="CLP1_P"/>
</dbReference>
<evidence type="ECO:0000259" key="11">
    <source>
        <dbReference type="Pfam" id="PF25467"/>
    </source>
</evidence>
<dbReference type="InterPro" id="IPR027417">
    <property type="entry name" value="P-loop_NTPase"/>
</dbReference>
<evidence type="ECO:0000259" key="10">
    <source>
        <dbReference type="Pfam" id="PF16575"/>
    </source>
</evidence>